<evidence type="ECO:0000256" key="1">
    <source>
        <dbReference type="ARBA" id="ARBA00010201"/>
    </source>
</evidence>
<proteinExistence type="inferred from homology"/>
<keyword evidence="5" id="KW-1185">Reference proteome</keyword>
<organism evidence="4 5">
    <name type="scientific">Candidatus Vagococcus giribetii</name>
    <dbReference type="NCBI Taxonomy" id="2230876"/>
    <lineage>
        <taxon>Bacteria</taxon>
        <taxon>Bacillati</taxon>
        <taxon>Bacillota</taxon>
        <taxon>Bacilli</taxon>
        <taxon>Lactobacillales</taxon>
        <taxon>Enterococcaceae</taxon>
        <taxon>Vagococcus</taxon>
    </lineage>
</organism>
<dbReference type="Proteomes" id="UP000664857">
    <property type="component" value="Unassembled WGS sequence"/>
</dbReference>
<name>A0ABS3HRU4_9ENTE</name>
<dbReference type="PANTHER" id="PTHR31423:SF3">
    <property type="entry name" value="PROLYL-TRNA SYNTHETASE ASSOCIATED DOMAIN-CONTAINING PROTEIN 1-RELATED"/>
    <property type="match status" value="1"/>
</dbReference>
<keyword evidence="2" id="KW-0648">Protein biosynthesis</keyword>
<reference evidence="4 5" key="1">
    <citation type="submission" date="2021-03" db="EMBL/GenBank/DDBJ databases">
        <title>Enterococcal diversity collection.</title>
        <authorList>
            <person name="Gilmore M.S."/>
            <person name="Schwartzman J."/>
            <person name="Van Tyne D."/>
            <person name="Martin M."/>
            <person name="Earl A.M."/>
            <person name="Manson A.L."/>
            <person name="Straub T."/>
            <person name="Salamzade R."/>
            <person name="Saavedra J."/>
            <person name="Lebreton F."/>
            <person name="Prichula J."/>
            <person name="Schaufler K."/>
            <person name="Gaca A."/>
            <person name="Sgardioli B."/>
            <person name="Wagenaar J."/>
            <person name="Strong T."/>
        </authorList>
    </citation>
    <scope>NUCLEOTIDE SEQUENCE [LARGE SCALE GENOMIC DNA]</scope>
    <source>
        <strain evidence="4 5">DIV0080</strain>
    </source>
</reference>
<dbReference type="EMBL" id="JAFLVX010000015">
    <property type="protein sequence ID" value="MBO0476445.1"/>
    <property type="molecule type" value="Genomic_DNA"/>
</dbReference>
<dbReference type="Pfam" id="PF04073">
    <property type="entry name" value="tRNA_edit"/>
    <property type="match status" value="1"/>
</dbReference>
<evidence type="ECO:0000259" key="3">
    <source>
        <dbReference type="Pfam" id="PF04073"/>
    </source>
</evidence>
<feature type="domain" description="YbaK/aminoacyl-tRNA synthetase-associated" evidence="3">
    <location>
        <begin position="33"/>
        <end position="159"/>
    </location>
</feature>
<dbReference type="SUPFAM" id="SSF55826">
    <property type="entry name" value="YbaK/ProRS associated domain"/>
    <property type="match status" value="1"/>
</dbReference>
<protein>
    <submittedName>
        <fullName evidence="4">Prolyl-tRNA synthetase associated domain-containing protein</fullName>
    </submittedName>
</protein>
<dbReference type="InterPro" id="IPR007214">
    <property type="entry name" value="YbaK/aa-tRNA-synth-assoc-dom"/>
</dbReference>
<dbReference type="Gene3D" id="3.90.960.10">
    <property type="entry name" value="YbaK/aminoacyl-tRNA synthetase-associated domain"/>
    <property type="match status" value="1"/>
</dbReference>
<dbReference type="CDD" id="cd04335">
    <property type="entry name" value="PrdX_deacylase"/>
    <property type="match status" value="1"/>
</dbReference>
<evidence type="ECO:0000313" key="5">
    <source>
        <dbReference type="Proteomes" id="UP000664857"/>
    </source>
</evidence>
<accession>A0ABS3HRU4</accession>
<gene>
    <name evidence="4" type="ORF">DOK76_05140</name>
</gene>
<evidence type="ECO:0000256" key="2">
    <source>
        <dbReference type="ARBA" id="ARBA00022917"/>
    </source>
</evidence>
<evidence type="ECO:0000313" key="4">
    <source>
        <dbReference type="EMBL" id="MBO0476445.1"/>
    </source>
</evidence>
<comment type="similarity">
    <text evidence="1">Belongs to the PRORSD1 family.</text>
</comment>
<dbReference type="PANTHER" id="PTHR31423">
    <property type="entry name" value="YBAK DOMAIN-CONTAINING PROTEIN"/>
    <property type="match status" value="1"/>
</dbReference>
<dbReference type="InterPro" id="IPR040285">
    <property type="entry name" value="ProX/PRXD1"/>
</dbReference>
<dbReference type="InterPro" id="IPR036754">
    <property type="entry name" value="YbaK/aa-tRNA-synt-asso_dom_sf"/>
</dbReference>
<sequence>MNETSEGVSDLSLYELVATTLDELTIPFEIVEHPPALTTEEADGYIEGIEGVRTKSMFLTNKKKTTYYLVIMDDQKRLDMEVLKEITEEKRIKMASTDSLMEKMKLPTGVVSIFGLLNNEEKDIKVYIDKEITEEKRMSFHPNVNTKTIFLNTEDVFKFLDSFGYDYSIVEL</sequence>
<comment type="caution">
    <text evidence="4">The sequence shown here is derived from an EMBL/GenBank/DDBJ whole genome shotgun (WGS) entry which is preliminary data.</text>
</comment>